<protein>
    <recommendedName>
        <fullName evidence="6">Fe2OG dioxygenase domain-containing protein</fullName>
    </recommendedName>
</protein>
<dbReference type="GO" id="GO:0016705">
    <property type="term" value="F:oxidoreductase activity, acting on paired donors, with incorporation or reduction of molecular oxygen"/>
    <property type="evidence" value="ECO:0007669"/>
    <property type="project" value="UniProtKB-ARBA"/>
</dbReference>
<dbReference type="InterPro" id="IPR005123">
    <property type="entry name" value="Oxoglu/Fe-dep_dioxygenase_dom"/>
</dbReference>
<dbReference type="Gene3D" id="2.60.120.330">
    <property type="entry name" value="B-lactam Antibiotic, Isopenicillin N Synthase, Chain"/>
    <property type="match status" value="1"/>
</dbReference>
<dbReference type="GO" id="GO:0046872">
    <property type="term" value="F:metal ion binding"/>
    <property type="evidence" value="ECO:0007669"/>
    <property type="project" value="UniProtKB-KW"/>
</dbReference>
<comment type="caution">
    <text evidence="7">The sequence shown here is derived from an EMBL/GenBank/DDBJ whole genome shotgun (WGS) entry which is preliminary data.</text>
</comment>
<evidence type="ECO:0000256" key="5">
    <source>
        <dbReference type="RuleBase" id="RU003682"/>
    </source>
</evidence>
<dbReference type="InterPro" id="IPR044861">
    <property type="entry name" value="IPNS-like_FE2OG_OXY"/>
</dbReference>
<dbReference type="PROSITE" id="PS51471">
    <property type="entry name" value="FE2OG_OXY"/>
    <property type="match status" value="1"/>
</dbReference>
<dbReference type="FunFam" id="2.60.120.330:FF:000001">
    <property type="entry name" value="Protein SRG1"/>
    <property type="match status" value="1"/>
</dbReference>
<dbReference type="Pfam" id="PF03171">
    <property type="entry name" value="2OG-FeII_Oxy"/>
    <property type="match status" value="1"/>
</dbReference>
<dbReference type="Pfam" id="PF14226">
    <property type="entry name" value="DIOX_N"/>
    <property type="match status" value="1"/>
</dbReference>
<accession>A0AA38WKX2</accession>
<proteinExistence type="inferred from homology"/>
<evidence type="ECO:0000256" key="3">
    <source>
        <dbReference type="ARBA" id="ARBA00023002"/>
    </source>
</evidence>
<evidence type="ECO:0000256" key="1">
    <source>
        <dbReference type="ARBA" id="ARBA00008056"/>
    </source>
</evidence>
<dbReference type="InterPro" id="IPR027443">
    <property type="entry name" value="IPNS-like_sf"/>
</dbReference>
<evidence type="ECO:0000259" key="6">
    <source>
        <dbReference type="PROSITE" id="PS51471"/>
    </source>
</evidence>
<dbReference type="EMBL" id="JARYMX010000001">
    <property type="protein sequence ID" value="KAJ9564872.1"/>
    <property type="molecule type" value="Genomic_DNA"/>
</dbReference>
<keyword evidence="2 5" id="KW-0479">Metal-binding</keyword>
<reference evidence="7" key="1">
    <citation type="submission" date="2023-03" db="EMBL/GenBank/DDBJ databases">
        <title>Chromosome-scale reference genome and RAD-based genetic map of yellow starthistle (Centaurea solstitialis) reveal putative structural variation and QTLs associated with invader traits.</title>
        <authorList>
            <person name="Reatini B."/>
            <person name="Cang F.A."/>
            <person name="Jiang Q."/>
            <person name="Mckibben M.T.W."/>
            <person name="Barker M.S."/>
            <person name="Rieseberg L.H."/>
            <person name="Dlugosch K.M."/>
        </authorList>
    </citation>
    <scope>NUCLEOTIDE SEQUENCE</scope>
    <source>
        <strain evidence="7">CAN-66</strain>
        <tissue evidence="7">Leaf</tissue>
    </source>
</reference>
<keyword evidence="3 5" id="KW-0560">Oxidoreductase</keyword>
<dbReference type="AlphaFoldDB" id="A0AA38WKX2"/>
<comment type="similarity">
    <text evidence="1 5">Belongs to the iron/ascorbate-dependent oxidoreductase family.</text>
</comment>
<evidence type="ECO:0000313" key="8">
    <source>
        <dbReference type="Proteomes" id="UP001172457"/>
    </source>
</evidence>
<evidence type="ECO:0000256" key="4">
    <source>
        <dbReference type="ARBA" id="ARBA00023004"/>
    </source>
</evidence>
<gene>
    <name evidence="7" type="ORF">OSB04_000838</name>
</gene>
<dbReference type="SUPFAM" id="SSF51197">
    <property type="entry name" value="Clavaminate synthase-like"/>
    <property type="match status" value="1"/>
</dbReference>
<keyword evidence="4 5" id="KW-0408">Iron</keyword>
<name>A0AA38WKX2_9ASTR</name>
<keyword evidence="8" id="KW-1185">Reference proteome</keyword>
<evidence type="ECO:0000256" key="2">
    <source>
        <dbReference type="ARBA" id="ARBA00022723"/>
    </source>
</evidence>
<organism evidence="7 8">
    <name type="scientific">Centaurea solstitialis</name>
    <name type="common">yellow star-thistle</name>
    <dbReference type="NCBI Taxonomy" id="347529"/>
    <lineage>
        <taxon>Eukaryota</taxon>
        <taxon>Viridiplantae</taxon>
        <taxon>Streptophyta</taxon>
        <taxon>Embryophyta</taxon>
        <taxon>Tracheophyta</taxon>
        <taxon>Spermatophyta</taxon>
        <taxon>Magnoliopsida</taxon>
        <taxon>eudicotyledons</taxon>
        <taxon>Gunneridae</taxon>
        <taxon>Pentapetalae</taxon>
        <taxon>asterids</taxon>
        <taxon>campanulids</taxon>
        <taxon>Asterales</taxon>
        <taxon>Asteraceae</taxon>
        <taxon>Carduoideae</taxon>
        <taxon>Cardueae</taxon>
        <taxon>Centaureinae</taxon>
        <taxon>Centaurea</taxon>
    </lineage>
</organism>
<dbReference type="PANTHER" id="PTHR47991">
    <property type="entry name" value="OXOGLUTARATE/IRON-DEPENDENT DIOXYGENASE"/>
    <property type="match status" value="1"/>
</dbReference>
<feature type="domain" description="Fe2OG dioxygenase" evidence="6">
    <location>
        <begin position="205"/>
        <end position="305"/>
    </location>
</feature>
<dbReference type="InterPro" id="IPR050295">
    <property type="entry name" value="Plant_2OG-oxidoreductases"/>
</dbReference>
<sequence>MEPKVTILGGSILVPSVQELAKEPLTKVPTRYVRPQELSVTSCLSSSLREIPVIDMQHLCSKDLALPELEKLHFASKDWGFFQMINHGMSSVLVETLKEEIQEFFKLPMEEKKKFWQKEEDFEGFGQAFVVSEEQKLDWADMFTLVTLPHYIRKPHLFPNLPIRLRETLEAYSREMKDMCLKTLIFIAKASKMEIEDIKVLFDEGMQSMRMNYYPPCPEPEQVIGLSPHSDPLGITFLLQINDVDGLQIKKDGNWMGVKPLPDAFIVNIGDSLEMLTNGIYKSTEHRAIVNSEKERLSIATFLGPKWDGDLGPAPSLITSGTPPRYKRISVMDFNKNFFSKELKSKSNLEQYYI</sequence>
<dbReference type="Proteomes" id="UP001172457">
    <property type="component" value="Chromosome 1"/>
</dbReference>
<evidence type="ECO:0000313" key="7">
    <source>
        <dbReference type="EMBL" id="KAJ9564872.1"/>
    </source>
</evidence>
<dbReference type="InterPro" id="IPR026992">
    <property type="entry name" value="DIOX_N"/>
</dbReference>